<protein>
    <submittedName>
        <fullName evidence="2">Uncharacterized protein</fullName>
    </submittedName>
</protein>
<reference evidence="2" key="1">
    <citation type="submission" date="2022-11" db="UniProtKB">
        <authorList>
            <consortium name="WormBaseParasite"/>
        </authorList>
    </citation>
    <scope>IDENTIFICATION</scope>
</reference>
<dbReference type="Proteomes" id="UP000887566">
    <property type="component" value="Unplaced"/>
</dbReference>
<proteinExistence type="predicted"/>
<accession>A0A914WPM7</accession>
<sequence>MDESTTLTESLTEHSFLSTDASSTSLEFRDARTRGPKRKWVGWDFFEYAKDDVQDVQDVQDKLQDGLFGRHQKN</sequence>
<dbReference type="AlphaFoldDB" id="A0A914WPM7"/>
<evidence type="ECO:0000313" key="2">
    <source>
        <dbReference type="WBParaSite" id="PSAMB.scaffold4689size13849.g24922.t1"/>
    </source>
</evidence>
<dbReference type="WBParaSite" id="PSAMB.scaffold4689size13849.g24922.t1">
    <property type="protein sequence ID" value="PSAMB.scaffold4689size13849.g24922.t1"/>
    <property type="gene ID" value="PSAMB.scaffold4689size13849.g24922"/>
</dbReference>
<keyword evidence="1" id="KW-1185">Reference proteome</keyword>
<evidence type="ECO:0000313" key="1">
    <source>
        <dbReference type="Proteomes" id="UP000887566"/>
    </source>
</evidence>
<organism evidence="1 2">
    <name type="scientific">Plectus sambesii</name>
    <dbReference type="NCBI Taxonomy" id="2011161"/>
    <lineage>
        <taxon>Eukaryota</taxon>
        <taxon>Metazoa</taxon>
        <taxon>Ecdysozoa</taxon>
        <taxon>Nematoda</taxon>
        <taxon>Chromadorea</taxon>
        <taxon>Plectida</taxon>
        <taxon>Plectina</taxon>
        <taxon>Plectoidea</taxon>
        <taxon>Plectidae</taxon>
        <taxon>Plectus</taxon>
    </lineage>
</organism>
<name>A0A914WPM7_9BILA</name>